<dbReference type="Proteomes" id="UP000241675">
    <property type="component" value="Segment"/>
</dbReference>
<accession>A0A2D2W2K3</accession>
<protein>
    <submittedName>
        <fullName evidence="2">Superfamily II DNA or RNA helicase</fullName>
    </submittedName>
</protein>
<keyword evidence="3" id="KW-1185">Reference proteome</keyword>
<dbReference type="EMBL" id="MG189906">
    <property type="protein sequence ID" value="ATS92280.1"/>
    <property type="molecule type" value="Genomic_DNA"/>
</dbReference>
<proteinExistence type="predicted"/>
<dbReference type="GO" id="GO:0004386">
    <property type="term" value="F:helicase activity"/>
    <property type="evidence" value="ECO:0007669"/>
    <property type="project" value="UniProtKB-KW"/>
</dbReference>
<reference evidence="3" key="1">
    <citation type="submission" date="2017-10" db="EMBL/GenBank/DDBJ databases">
        <authorList>
            <person name="Peters D.L."/>
        </authorList>
    </citation>
    <scope>NUCLEOTIDE SEQUENCE [LARGE SCALE GENOMIC DNA]</scope>
</reference>
<dbReference type="PANTHER" id="PTHR47396:SF1">
    <property type="entry name" value="ATP-DEPENDENT HELICASE IRC3-RELATED"/>
    <property type="match status" value="1"/>
</dbReference>
<dbReference type="InterPro" id="IPR050742">
    <property type="entry name" value="Helicase_Restrict-Modif_Enz"/>
</dbReference>
<dbReference type="GO" id="GO:0003677">
    <property type="term" value="F:DNA binding"/>
    <property type="evidence" value="ECO:0007669"/>
    <property type="project" value="InterPro"/>
</dbReference>
<dbReference type="Gene3D" id="3.40.50.300">
    <property type="entry name" value="P-loop containing nucleotide triphosphate hydrolases"/>
    <property type="match status" value="2"/>
</dbReference>
<dbReference type="SMART" id="SM00487">
    <property type="entry name" value="DEXDc"/>
    <property type="match status" value="1"/>
</dbReference>
<organism evidence="2 3">
    <name type="scientific">Stenotrophomonas phage vB_SmaS_DLP_5</name>
    <dbReference type="NCBI Taxonomy" id="2044561"/>
    <lineage>
        <taxon>Viruses</taxon>
        <taxon>Duplodnaviria</taxon>
        <taxon>Heunggongvirae</taxon>
        <taxon>Uroviricota</taxon>
        <taxon>Caudoviricetes</taxon>
        <taxon>Delepquintavirus</taxon>
        <taxon>Delepquintavirus DLP5</taxon>
    </lineage>
</organism>
<evidence type="ECO:0000313" key="3">
    <source>
        <dbReference type="Proteomes" id="UP000241675"/>
    </source>
</evidence>
<dbReference type="PROSITE" id="PS51192">
    <property type="entry name" value="HELICASE_ATP_BIND_1"/>
    <property type="match status" value="1"/>
</dbReference>
<dbReference type="InterPro" id="IPR006935">
    <property type="entry name" value="Helicase/UvrB_N"/>
</dbReference>
<sequence length="454" mass="50528">MSLIAPFKIDQKPLWVGAVSAYKYDEVLEKRMTFKSKFGDDVNMSFVKDGMLMVPRRLTPAGVGEYRTTRDLGAIKCKVGPRSDEQASCIAQSVKLLKAGVDHILQAPTGWGKTYGGSAIAAELGQATLIIVPKSDLMYEWKNTLINLIGIPASEIGLIQGDKADYVGKRFTLAMVHSLVIDGKYDHDPAMLKYFGLVMFDETHKMAADTFQIAARMFTAKYRLGLSATPKRSDGKDPVIAAHIGEVLVIGKQVPMKPKIIVERSQWAIPKFKRWNPEKQLYEMQTMPYSPGRMAGVFKRMAADSARNAIIANMAKQAYDAGRHHIIMSDTLEHLKLLHLIIANKGVPGEHFGFYVGGTKKKTKEELDFAASKPIVLATYAMTKEGTNYPSWDMLTLATPKADVEQAIGRVMRMKEGKKKPIVFDIVDMDSIFKGFYSAREVQYYRVGAEIVKA</sequence>
<dbReference type="GO" id="GO:0016787">
    <property type="term" value="F:hydrolase activity"/>
    <property type="evidence" value="ECO:0007669"/>
    <property type="project" value="InterPro"/>
</dbReference>
<dbReference type="OrthoDB" id="4131at10239"/>
<dbReference type="SUPFAM" id="SSF52540">
    <property type="entry name" value="P-loop containing nucleoside triphosphate hydrolases"/>
    <property type="match status" value="2"/>
</dbReference>
<dbReference type="InterPro" id="IPR027417">
    <property type="entry name" value="P-loop_NTPase"/>
</dbReference>
<dbReference type="Pfam" id="PF04851">
    <property type="entry name" value="ResIII"/>
    <property type="match status" value="1"/>
</dbReference>
<gene>
    <name evidence="2" type="ORF">DLP05_059</name>
</gene>
<evidence type="ECO:0000259" key="1">
    <source>
        <dbReference type="PROSITE" id="PS51192"/>
    </source>
</evidence>
<dbReference type="InterPro" id="IPR014001">
    <property type="entry name" value="Helicase_ATP-bd"/>
</dbReference>
<dbReference type="PANTHER" id="PTHR47396">
    <property type="entry name" value="TYPE I RESTRICTION ENZYME ECOKI R PROTEIN"/>
    <property type="match status" value="1"/>
</dbReference>
<keyword evidence="2" id="KW-0547">Nucleotide-binding</keyword>
<dbReference type="GO" id="GO:0005524">
    <property type="term" value="F:ATP binding"/>
    <property type="evidence" value="ECO:0007669"/>
    <property type="project" value="InterPro"/>
</dbReference>
<feature type="domain" description="Helicase ATP-binding" evidence="1">
    <location>
        <begin position="94"/>
        <end position="248"/>
    </location>
</feature>
<evidence type="ECO:0000313" key="2">
    <source>
        <dbReference type="EMBL" id="ATS92280.1"/>
    </source>
</evidence>
<name>A0A2D2W2K3_9CAUD</name>
<keyword evidence="2" id="KW-0067">ATP-binding</keyword>
<reference evidence="2 3" key="2">
    <citation type="submission" date="2017-11" db="EMBL/GenBank/DDBJ databases">
        <title>Lysogenic conversion of Stenotrophomonas maltophilia by temperate phage DLP4.</title>
        <authorList>
            <person name="Dennis J."/>
            <person name="Stothard P."/>
        </authorList>
    </citation>
    <scope>NUCLEOTIDE SEQUENCE [LARGE SCALE GENOMIC DNA]</scope>
</reference>
<keyword evidence="2" id="KW-0378">Hydrolase</keyword>
<keyword evidence="2" id="KW-0347">Helicase</keyword>